<dbReference type="InterPro" id="IPR036267">
    <property type="entry name" value="RuvA_C_sf"/>
</dbReference>
<comment type="function">
    <text evidence="6">The RuvA-RuvB-RuvC complex processes Holliday junction (HJ) DNA during genetic recombination and DNA repair, while the RuvA-RuvB complex plays an important role in the rescue of blocked DNA replication forks via replication fork reversal (RFR). RuvA specifically binds to HJ cruciform DNA, conferring on it an open structure. The RuvB hexamer acts as an ATP-dependent pump, pulling dsDNA into and through the RuvAB complex. HJ branch migration allows RuvC to scan DNA until it finds its consensus sequence, where it cleaves and resolves the cruciform DNA.</text>
</comment>
<dbReference type="InterPro" id="IPR011114">
    <property type="entry name" value="RuvA_C"/>
</dbReference>
<comment type="subcellular location">
    <subcellularLocation>
        <location evidence="6">Cytoplasm</location>
    </subcellularLocation>
</comment>
<dbReference type="GO" id="GO:0000400">
    <property type="term" value="F:four-way junction DNA binding"/>
    <property type="evidence" value="ECO:0007669"/>
    <property type="project" value="UniProtKB-UniRule"/>
</dbReference>
<dbReference type="InterPro" id="IPR012340">
    <property type="entry name" value="NA-bd_OB-fold"/>
</dbReference>
<keyword evidence="1 6" id="KW-0963">Cytoplasm</keyword>
<keyword evidence="3 6" id="KW-0238">DNA-binding</keyword>
<reference evidence="8" key="1">
    <citation type="journal article" date="2020" name="mSystems">
        <title>Genome- and Community-Level Interaction Insights into Carbon Utilization and Element Cycling Functions of Hydrothermarchaeota in Hydrothermal Sediment.</title>
        <authorList>
            <person name="Zhou Z."/>
            <person name="Liu Y."/>
            <person name="Xu W."/>
            <person name="Pan J."/>
            <person name="Luo Z.H."/>
            <person name="Li M."/>
        </authorList>
    </citation>
    <scope>NUCLEOTIDE SEQUENCE [LARGE SCALE GENOMIC DNA]</scope>
    <source>
        <strain evidence="8">SpSt-754</strain>
    </source>
</reference>
<dbReference type="EMBL" id="DTGD01000204">
    <property type="protein sequence ID" value="HGB36326.1"/>
    <property type="molecule type" value="Genomic_DNA"/>
</dbReference>
<evidence type="ECO:0000256" key="2">
    <source>
        <dbReference type="ARBA" id="ARBA00022763"/>
    </source>
</evidence>
<feature type="domain" description="Helix-hairpin-helix DNA-binding motif class 1" evidence="7">
    <location>
        <begin position="72"/>
        <end position="91"/>
    </location>
</feature>
<organism evidence="8">
    <name type="scientific">candidate division WOR-3 bacterium</name>
    <dbReference type="NCBI Taxonomy" id="2052148"/>
    <lineage>
        <taxon>Bacteria</taxon>
        <taxon>Bacteria division WOR-3</taxon>
    </lineage>
</organism>
<dbReference type="AlphaFoldDB" id="A0A7V3NVK9"/>
<dbReference type="InterPro" id="IPR013849">
    <property type="entry name" value="DNA_helicase_Holl-junc_RuvA_I"/>
</dbReference>
<dbReference type="Pfam" id="PF01330">
    <property type="entry name" value="RuvA_N"/>
    <property type="match status" value="1"/>
</dbReference>
<sequence length="193" mass="21253">MLYALEGKVIEKKDVHVFLSVNGLVFDILVTPTFAEKLEVGTIKLIYVSMVISEENVALYGFKTPQERDIFNYLIRLQGIGPNLVFRIMSALSVEELVECLEKGDTKRLSQIKGVGAKRAERIIFEAQGLPVKAGERRLEESVRSKAISALVSLGLREQDAVNLIDKTIKSMGKSVSLEELIKAALGGSGEDN</sequence>
<evidence type="ECO:0000256" key="5">
    <source>
        <dbReference type="ARBA" id="ARBA00023204"/>
    </source>
</evidence>
<comment type="caution">
    <text evidence="8">The sequence shown here is derived from an EMBL/GenBank/DDBJ whole genome shotgun (WGS) entry which is preliminary data.</text>
</comment>
<dbReference type="GO" id="GO:0009378">
    <property type="term" value="F:four-way junction helicase activity"/>
    <property type="evidence" value="ECO:0007669"/>
    <property type="project" value="InterPro"/>
</dbReference>
<feature type="region of interest" description="Domain II" evidence="6">
    <location>
        <begin position="64"/>
        <end position="141"/>
    </location>
</feature>
<evidence type="ECO:0000256" key="3">
    <source>
        <dbReference type="ARBA" id="ARBA00023125"/>
    </source>
</evidence>
<dbReference type="InterPro" id="IPR000085">
    <property type="entry name" value="RuvA"/>
</dbReference>
<keyword evidence="2 6" id="KW-0227">DNA damage</keyword>
<dbReference type="HAMAP" id="MF_00031">
    <property type="entry name" value="DNA_HJ_migration_RuvA"/>
    <property type="match status" value="1"/>
</dbReference>
<comment type="caution">
    <text evidence="6">Lacks conserved residue(s) required for the propagation of feature annotation.</text>
</comment>
<dbReference type="GO" id="GO:0006310">
    <property type="term" value="P:DNA recombination"/>
    <property type="evidence" value="ECO:0007669"/>
    <property type="project" value="UniProtKB-UniRule"/>
</dbReference>
<dbReference type="InterPro" id="IPR010994">
    <property type="entry name" value="RuvA_2-like"/>
</dbReference>
<protein>
    <recommendedName>
        <fullName evidence="6">Holliday junction branch migration complex subunit RuvA</fullName>
    </recommendedName>
</protein>
<dbReference type="GO" id="GO:0048476">
    <property type="term" value="C:Holliday junction resolvase complex"/>
    <property type="evidence" value="ECO:0007669"/>
    <property type="project" value="UniProtKB-UniRule"/>
</dbReference>
<keyword evidence="5 6" id="KW-0234">DNA repair</keyword>
<evidence type="ECO:0000256" key="1">
    <source>
        <dbReference type="ARBA" id="ARBA00022490"/>
    </source>
</evidence>
<dbReference type="GO" id="GO:0016787">
    <property type="term" value="F:hydrolase activity"/>
    <property type="evidence" value="ECO:0007669"/>
    <property type="project" value="UniProtKB-KW"/>
</dbReference>
<dbReference type="GO" id="GO:0009379">
    <property type="term" value="C:Holliday junction helicase complex"/>
    <property type="evidence" value="ECO:0007669"/>
    <property type="project" value="InterPro"/>
</dbReference>
<dbReference type="InterPro" id="IPR003583">
    <property type="entry name" value="Hlx-hairpin-Hlx_DNA-bd_motif"/>
</dbReference>
<comment type="subunit">
    <text evidence="6">Homotetramer. Forms an RuvA(8)-RuvB(12)-Holliday junction (HJ) complex. HJ DNA is sandwiched between 2 RuvA tetramers; dsDNA enters through RuvA and exits via RuvB. An RuvB hexamer assembles on each DNA strand where it exits the tetramer. Each RuvB hexamer is contacted by two RuvA subunits (via domain III) on 2 adjacent RuvB subunits; this complex drives branch migration. In the full resolvosome a probable DNA-RuvA(4)-RuvB(12)-RuvC(2) complex forms which resolves the HJ.</text>
</comment>
<dbReference type="SUPFAM" id="SSF46929">
    <property type="entry name" value="DNA helicase RuvA subunit, C-terminal domain"/>
    <property type="match status" value="1"/>
</dbReference>
<dbReference type="Gene3D" id="1.10.8.10">
    <property type="entry name" value="DNA helicase RuvA subunit, C-terminal domain"/>
    <property type="match status" value="1"/>
</dbReference>
<dbReference type="SUPFAM" id="SSF50249">
    <property type="entry name" value="Nucleic acid-binding proteins"/>
    <property type="match status" value="1"/>
</dbReference>
<dbReference type="GO" id="GO:0005524">
    <property type="term" value="F:ATP binding"/>
    <property type="evidence" value="ECO:0007669"/>
    <property type="project" value="InterPro"/>
</dbReference>
<comment type="domain">
    <text evidence="6">Has three domains with a flexible linker between the domains II and III and assumes an 'L' shape. Domain III is highly mobile and contacts RuvB.</text>
</comment>
<dbReference type="Pfam" id="PF14520">
    <property type="entry name" value="HHH_5"/>
    <property type="match status" value="1"/>
</dbReference>
<dbReference type="NCBIfam" id="TIGR00084">
    <property type="entry name" value="ruvA"/>
    <property type="match status" value="1"/>
</dbReference>
<gene>
    <name evidence="6 8" type="primary">ruvA</name>
    <name evidence="8" type="ORF">ENV38_05430</name>
</gene>
<proteinExistence type="inferred from homology"/>
<dbReference type="Pfam" id="PF07499">
    <property type="entry name" value="RuvA_C"/>
    <property type="match status" value="1"/>
</dbReference>
<dbReference type="GO" id="GO:0005737">
    <property type="term" value="C:cytoplasm"/>
    <property type="evidence" value="ECO:0007669"/>
    <property type="project" value="UniProtKB-SubCell"/>
</dbReference>
<dbReference type="Gene3D" id="2.40.50.140">
    <property type="entry name" value="Nucleic acid-binding proteins"/>
    <property type="match status" value="1"/>
</dbReference>
<name>A0A7V3NVK9_UNCW3</name>
<keyword evidence="8" id="KW-0378">Hydrolase</keyword>
<comment type="similarity">
    <text evidence="6">Belongs to the RuvA family.</text>
</comment>
<feature type="domain" description="Helix-hairpin-helix DNA-binding motif class 1" evidence="7">
    <location>
        <begin position="107"/>
        <end position="126"/>
    </location>
</feature>
<evidence type="ECO:0000313" key="8">
    <source>
        <dbReference type="EMBL" id="HGB36326.1"/>
    </source>
</evidence>
<feature type="region of interest" description="Domain III" evidence="6">
    <location>
        <begin position="145"/>
        <end position="193"/>
    </location>
</feature>
<evidence type="ECO:0000256" key="6">
    <source>
        <dbReference type="HAMAP-Rule" id="MF_00031"/>
    </source>
</evidence>
<dbReference type="CDD" id="cd14332">
    <property type="entry name" value="UBA_RuvA_C"/>
    <property type="match status" value="1"/>
</dbReference>
<evidence type="ECO:0000259" key="7">
    <source>
        <dbReference type="SMART" id="SM00278"/>
    </source>
</evidence>
<dbReference type="GO" id="GO:0006281">
    <property type="term" value="P:DNA repair"/>
    <property type="evidence" value="ECO:0007669"/>
    <property type="project" value="UniProtKB-UniRule"/>
</dbReference>
<dbReference type="SMART" id="SM00278">
    <property type="entry name" value="HhH1"/>
    <property type="match status" value="2"/>
</dbReference>
<keyword evidence="4 6" id="KW-0233">DNA recombination</keyword>
<evidence type="ECO:0000256" key="4">
    <source>
        <dbReference type="ARBA" id="ARBA00023172"/>
    </source>
</evidence>
<accession>A0A7V3NVK9</accession>
<dbReference type="SUPFAM" id="SSF47781">
    <property type="entry name" value="RuvA domain 2-like"/>
    <property type="match status" value="1"/>
</dbReference>
<dbReference type="Gene3D" id="1.10.150.20">
    <property type="entry name" value="5' to 3' exonuclease, C-terminal subdomain"/>
    <property type="match status" value="1"/>
</dbReference>